<keyword evidence="1" id="KW-0732">Signal</keyword>
<name>A0AAN9W6J2_9ORTH</name>
<evidence type="ECO:0008006" key="4">
    <source>
        <dbReference type="Google" id="ProtNLM"/>
    </source>
</evidence>
<dbReference type="EMBL" id="JAZDUA010000081">
    <property type="protein sequence ID" value="KAK7869043.1"/>
    <property type="molecule type" value="Genomic_DNA"/>
</dbReference>
<dbReference type="SUPFAM" id="SSF47565">
    <property type="entry name" value="Insect pheromone/odorant-binding proteins"/>
    <property type="match status" value="1"/>
</dbReference>
<dbReference type="AlphaFoldDB" id="A0AAN9W6J2"/>
<dbReference type="Gene3D" id="1.10.238.20">
    <property type="entry name" value="Pheromone/general odorant binding protein domain"/>
    <property type="match status" value="1"/>
</dbReference>
<keyword evidence="3" id="KW-1185">Reference proteome</keyword>
<sequence length="175" mass="19233">MRTLALTFALALAAASAPLTSAQLNFFKSFNGIFKCFSNYNLLEAGMENKDKTLQDVMTNPGTTIKCFTQCILTEVGAFNNGSCVKPKVQRKIDQGAELLKKVSNEIAEEWKSNGEACLNADYSANAEECSGAWDMMLCLAKNDMQALKKLMDSGDVQKLIQEHLIRLAAKYMLG</sequence>
<dbReference type="GO" id="GO:0005549">
    <property type="term" value="F:odorant binding"/>
    <property type="evidence" value="ECO:0007669"/>
    <property type="project" value="InterPro"/>
</dbReference>
<proteinExistence type="predicted"/>
<accession>A0AAN9W6J2</accession>
<dbReference type="Proteomes" id="UP001378592">
    <property type="component" value="Unassembled WGS sequence"/>
</dbReference>
<evidence type="ECO:0000313" key="3">
    <source>
        <dbReference type="Proteomes" id="UP001378592"/>
    </source>
</evidence>
<protein>
    <recommendedName>
        <fullName evidence="4">Odorant binding protein</fullName>
    </recommendedName>
</protein>
<feature type="chain" id="PRO_5042874629" description="Odorant binding protein" evidence="1">
    <location>
        <begin position="23"/>
        <end position="175"/>
    </location>
</feature>
<reference evidence="2 3" key="1">
    <citation type="submission" date="2024-03" db="EMBL/GenBank/DDBJ databases">
        <title>The genome assembly and annotation of the cricket Gryllus longicercus Weissman &amp; Gray.</title>
        <authorList>
            <person name="Szrajer S."/>
            <person name="Gray D."/>
            <person name="Ylla G."/>
        </authorList>
    </citation>
    <scope>NUCLEOTIDE SEQUENCE [LARGE SCALE GENOMIC DNA]</scope>
    <source>
        <strain evidence="2">DAG 2021-001</strain>
        <tissue evidence="2">Whole body minus gut</tissue>
    </source>
</reference>
<feature type="signal peptide" evidence="1">
    <location>
        <begin position="1"/>
        <end position="22"/>
    </location>
</feature>
<evidence type="ECO:0000313" key="2">
    <source>
        <dbReference type="EMBL" id="KAK7869043.1"/>
    </source>
</evidence>
<gene>
    <name evidence="2" type="ORF">R5R35_002989</name>
</gene>
<dbReference type="InterPro" id="IPR006170">
    <property type="entry name" value="PBP/GOBP"/>
</dbReference>
<comment type="caution">
    <text evidence="2">The sequence shown here is derived from an EMBL/GenBank/DDBJ whole genome shotgun (WGS) entry which is preliminary data.</text>
</comment>
<dbReference type="InterPro" id="IPR036728">
    <property type="entry name" value="PBP_GOBP_sf"/>
</dbReference>
<organism evidence="2 3">
    <name type="scientific">Gryllus longicercus</name>
    <dbReference type="NCBI Taxonomy" id="2509291"/>
    <lineage>
        <taxon>Eukaryota</taxon>
        <taxon>Metazoa</taxon>
        <taxon>Ecdysozoa</taxon>
        <taxon>Arthropoda</taxon>
        <taxon>Hexapoda</taxon>
        <taxon>Insecta</taxon>
        <taxon>Pterygota</taxon>
        <taxon>Neoptera</taxon>
        <taxon>Polyneoptera</taxon>
        <taxon>Orthoptera</taxon>
        <taxon>Ensifera</taxon>
        <taxon>Gryllidea</taxon>
        <taxon>Grylloidea</taxon>
        <taxon>Gryllidae</taxon>
        <taxon>Gryllinae</taxon>
        <taxon>Gryllus</taxon>
    </lineage>
</organism>
<dbReference type="Pfam" id="PF01395">
    <property type="entry name" value="PBP_GOBP"/>
    <property type="match status" value="1"/>
</dbReference>
<evidence type="ECO:0000256" key="1">
    <source>
        <dbReference type="SAM" id="SignalP"/>
    </source>
</evidence>